<accession>A0A7M1RWA5</accession>
<dbReference type="GeneID" id="65129035"/>
<name>A0A7M1RWA5_9CAUD</name>
<evidence type="ECO:0000256" key="1">
    <source>
        <dbReference type="SAM" id="Phobius"/>
    </source>
</evidence>
<proteinExistence type="predicted"/>
<evidence type="ECO:0000313" key="2">
    <source>
        <dbReference type="EMBL" id="QOR58618.1"/>
    </source>
</evidence>
<organism evidence="2 3">
    <name type="scientific">uncultured phage cr3_1</name>
    <dbReference type="NCBI Taxonomy" id="2772065"/>
    <lineage>
        <taxon>Viruses</taxon>
        <taxon>Duplodnaviria</taxon>
        <taxon>Heunggongvirae</taxon>
        <taxon>Uroviricota</taxon>
        <taxon>Caudoviricetes</taxon>
        <taxon>Crassvirales</taxon>
        <taxon>Intestiviridae</taxon>
        <taxon>Crudevirinae</taxon>
        <taxon>Diorhovirus</taxon>
        <taxon>Diorhovirus intestinalis</taxon>
    </lineage>
</organism>
<reference evidence="2 3" key="1">
    <citation type="submission" date="2020-07" db="EMBL/GenBank/DDBJ databases">
        <title>Taxonomic proposal: Crassvirales, a new order of highly abundant and diverse bacterial viruses.</title>
        <authorList>
            <person name="Shkoporov A.N."/>
            <person name="Stockdale S.R."/>
            <person name="Guerin E."/>
            <person name="Ross R.P."/>
            <person name="Hill C."/>
        </authorList>
    </citation>
    <scope>NUCLEOTIDE SEQUENCE [LARGE SCALE GENOMIC DNA]</scope>
</reference>
<dbReference type="Proteomes" id="UP000594037">
    <property type="component" value="Segment"/>
</dbReference>
<keyword evidence="1" id="KW-1133">Transmembrane helix</keyword>
<protein>
    <submittedName>
        <fullName evidence="2">Uncharacterized protein</fullName>
    </submittedName>
</protein>
<keyword evidence="3" id="KW-1185">Reference proteome</keyword>
<sequence>MNKFWWSVLMIAAICILGVIDIKTMNTWVVVANVILGVVAAFAAYKLGKFPASKK</sequence>
<dbReference type="EMBL" id="MT774381">
    <property type="protein sequence ID" value="QOR58618.1"/>
    <property type="molecule type" value="Genomic_DNA"/>
</dbReference>
<dbReference type="RefSeq" id="YP_010110776.1">
    <property type="nucleotide sequence ID" value="NC_055874.1"/>
</dbReference>
<keyword evidence="1" id="KW-0472">Membrane</keyword>
<keyword evidence="1" id="KW-0812">Transmembrane</keyword>
<evidence type="ECO:0000313" key="3">
    <source>
        <dbReference type="Proteomes" id="UP000594037"/>
    </source>
</evidence>
<feature type="transmembrane region" description="Helical" evidence="1">
    <location>
        <begin position="28"/>
        <end position="45"/>
    </location>
</feature>
<dbReference type="KEGG" id="vg:65129035"/>